<dbReference type="eggNOG" id="COG1261">
    <property type="taxonomic scope" value="Bacteria"/>
</dbReference>
<protein>
    <submittedName>
        <fullName evidence="4">SAF domain protein</fullName>
    </submittedName>
</protein>
<feature type="region of interest" description="Disordered" evidence="1">
    <location>
        <begin position="1"/>
        <end position="33"/>
    </location>
</feature>
<feature type="compositionally biased region" description="Low complexity" evidence="1">
    <location>
        <begin position="11"/>
        <end position="21"/>
    </location>
</feature>
<evidence type="ECO:0000256" key="1">
    <source>
        <dbReference type="SAM" id="MobiDB-lite"/>
    </source>
</evidence>
<keyword evidence="2" id="KW-0472">Membrane</keyword>
<keyword evidence="2" id="KW-0812">Transmembrane</keyword>
<keyword evidence="5" id="KW-1185">Reference proteome</keyword>
<proteinExistence type="predicted"/>
<dbReference type="CDD" id="cd11614">
    <property type="entry name" value="SAF_CpaB_FlgA_like"/>
    <property type="match status" value="1"/>
</dbReference>
<evidence type="ECO:0000313" key="4">
    <source>
        <dbReference type="EMBL" id="ACZ32416.1"/>
    </source>
</evidence>
<dbReference type="EMBL" id="CP001822">
    <property type="protein sequence ID" value="ACZ32416.1"/>
    <property type="molecule type" value="Genomic_DNA"/>
</dbReference>
<dbReference type="Gene3D" id="3.90.1210.10">
    <property type="entry name" value="Antifreeze-like/N-acetylneuraminic acid synthase C-terminal domain"/>
    <property type="match status" value="1"/>
</dbReference>
<dbReference type="OrthoDB" id="3638307at2"/>
<gene>
    <name evidence="4" type="ORF">Xcel_3417</name>
</gene>
<feature type="transmembrane region" description="Helical" evidence="2">
    <location>
        <begin position="41"/>
        <end position="61"/>
    </location>
</feature>
<dbReference type="RefSeq" id="WP_012880156.1">
    <property type="nucleotide sequence ID" value="NC_013531.1"/>
</dbReference>
<accession>D1C0V0</accession>
<dbReference type="Proteomes" id="UP000002255">
    <property type="component" value="Plasmid pXCEL01"/>
</dbReference>
<name>D1C0V0_XYLCX</name>
<sequence length="234" mass="23900">MTTTTPAPNDAARASRSSRTGEGSRGAEQIAPPPKLQRRPVLVVASVATVCLGALVSVWAFQSTSDAQEVLAVRETVVRGQVITKDDLMSVRISVDPALHPVATSQSATVVGKRAALDLVAGGVVTAEQVTDTPVPADGQSVVGLNLTSAMLPAQQIRVGDKVRIVSTSGQTPGVETDVVTPTTVNAEVVGIASDDTSGNTILNVQVPHDDAPAVADRAAAGRVAVVLDSSVEN</sequence>
<dbReference type="InterPro" id="IPR013974">
    <property type="entry name" value="SAF"/>
</dbReference>
<geneLocation type="plasmid" evidence="4 5">
    <name>pXCEL01</name>
</geneLocation>
<dbReference type="KEGG" id="xce:Xcel_3417"/>
<dbReference type="AlphaFoldDB" id="D1C0V0"/>
<feature type="domain" description="SAF" evidence="3">
    <location>
        <begin position="69"/>
        <end position="130"/>
    </location>
</feature>
<dbReference type="Pfam" id="PF08666">
    <property type="entry name" value="SAF"/>
    <property type="match status" value="1"/>
</dbReference>
<keyword evidence="4" id="KW-0614">Plasmid</keyword>
<evidence type="ECO:0000313" key="5">
    <source>
        <dbReference type="Proteomes" id="UP000002255"/>
    </source>
</evidence>
<organism evidence="4 5">
    <name type="scientific">Xylanimonas cellulosilytica (strain DSM 15894 / JCM 12276 / CECT 5975 / KCTC 9989 / LMG 20990 / NBRC 107835 / XIL07)</name>
    <dbReference type="NCBI Taxonomy" id="446471"/>
    <lineage>
        <taxon>Bacteria</taxon>
        <taxon>Bacillati</taxon>
        <taxon>Actinomycetota</taxon>
        <taxon>Actinomycetes</taxon>
        <taxon>Micrococcales</taxon>
        <taxon>Promicromonosporaceae</taxon>
        <taxon>Xylanimonas</taxon>
    </lineage>
</organism>
<dbReference type="HOGENOM" id="CLU_078491_1_0_11"/>
<keyword evidence="2" id="KW-1133">Transmembrane helix</keyword>
<evidence type="ECO:0000259" key="3">
    <source>
        <dbReference type="Pfam" id="PF08666"/>
    </source>
</evidence>
<reference evidence="4 5" key="1">
    <citation type="journal article" date="2010" name="Stand. Genomic Sci.">
        <title>Complete genome sequence of Xylanimonas cellulosilytica type strain (XIL07).</title>
        <authorList>
            <person name="Foster B."/>
            <person name="Pukall R."/>
            <person name="Abt B."/>
            <person name="Nolan M."/>
            <person name="Glavina Del Rio T."/>
            <person name="Chen F."/>
            <person name="Lucas S."/>
            <person name="Tice H."/>
            <person name="Pitluck S."/>
            <person name="Cheng J.-F."/>
            <person name="Chertkov O."/>
            <person name="Brettin T."/>
            <person name="Han C."/>
            <person name="Detter J.C."/>
            <person name="Bruce D."/>
            <person name="Goodwin L."/>
            <person name="Ivanova N."/>
            <person name="Mavromatis K."/>
            <person name="Pati A."/>
            <person name="Mikhailova N."/>
            <person name="Chen A."/>
            <person name="Palaniappan K."/>
            <person name="Land M."/>
            <person name="Hauser L."/>
            <person name="Chang Y.-J."/>
            <person name="Jeffries C.D."/>
            <person name="Chain P."/>
            <person name="Rohde M."/>
            <person name="Goeker M."/>
            <person name="Bristow J."/>
            <person name="Eisen J.A."/>
            <person name="Markowitz V."/>
            <person name="Hugenholtz P."/>
            <person name="Kyrpides N.C."/>
            <person name="Klenk H.-P."/>
            <person name="Lapidus A."/>
        </authorList>
    </citation>
    <scope>NUCLEOTIDE SEQUENCE [LARGE SCALE GENOMIC DNA]</scope>
    <source>
        <strain evidence="5">DSM 15894 / CECT 5975 / LMG 20990 / XIL07</strain>
        <plasmid evidence="5">Plasmid pXCEL01</plasmid>
    </source>
</reference>
<evidence type="ECO:0000256" key="2">
    <source>
        <dbReference type="SAM" id="Phobius"/>
    </source>
</evidence>